<feature type="compositionally biased region" description="Polar residues" evidence="8">
    <location>
        <begin position="52"/>
        <end position="61"/>
    </location>
</feature>
<dbReference type="GO" id="GO:0006281">
    <property type="term" value="P:DNA repair"/>
    <property type="evidence" value="ECO:0007669"/>
    <property type="project" value="UniProtKB-KW"/>
</dbReference>
<dbReference type="GO" id="GO:0006260">
    <property type="term" value="P:DNA replication"/>
    <property type="evidence" value="ECO:0007669"/>
    <property type="project" value="InterPro"/>
</dbReference>
<keyword evidence="6" id="KW-0539">Nucleus</keyword>
<name>A0A6A6BN57_9PEZI</name>
<dbReference type="GO" id="GO:0033557">
    <property type="term" value="C:Slx1-Slx4 complex"/>
    <property type="evidence" value="ECO:0007669"/>
    <property type="project" value="InterPro"/>
</dbReference>
<proteinExistence type="inferred from homology"/>
<dbReference type="RefSeq" id="XP_033399703.1">
    <property type="nucleotide sequence ID" value="XM_033540072.1"/>
</dbReference>
<evidence type="ECO:0000256" key="6">
    <source>
        <dbReference type="ARBA" id="ARBA00023242"/>
    </source>
</evidence>
<evidence type="ECO:0000313" key="9">
    <source>
        <dbReference type="EMBL" id="KAF2143991.1"/>
    </source>
</evidence>
<dbReference type="AlphaFoldDB" id="A0A6A6BN57"/>
<keyword evidence="4" id="KW-0233">DNA recombination</keyword>
<dbReference type="GO" id="GO:0006310">
    <property type="term" value="P:DNA recombination"/>
    <property type="evidence" value="ECO:0007669"/>
    <property type="project" value="UniProtKB-KW"/>
</dbReference>
<evidence type="ECO:0000256" key="8">
    <source>
        <dbReference type="SAM" id="MobiDB-lite"/>
    </source>
</evidence>
<dbReference type="EMBL" id="ML995480">
    <property type="protein sequence ID" value="KAF2143991.1"/>
    <property type="molecule type" value="Genomic_DNA"/>
</dbReference>
<dbReference type="InterPro" id="IPR018574">
    <property type="entry name" value="Structure-sp_endonuc_su_Slx4"/>
</dbReference>
<evidence type="ECO:0000256" key="3">
    <source>
        <dbReference type="ARBA" id="ARBA00022763"/>
    </source>
</evidence>
<evidence type="ECO:0000256" key="5">
    <source>
        <dbReference type="ARBA" id="ARBA00023204"/>
    </source>
</evidence>
<feature type="region of interest" description="Disordered" evidence="8">
    <location>
        <begin position="1"/>
        <end position="76"/>
    </location>
</feature>
<dbReference type="Proteomes" id="UP000799438">
    <property type="component" value="Unassembled WGS sequence"/>
</dbReference>
<gene>
    <name evidence="9" type="ORF">K452DRAFT_285195</name>
</gene>
<evidence type="ECO:0000256" key="1">
    <source>
        <dbReference type="ARBA" id="ARBA00004123"/>
    </source>
</evidence>
<dbReference type="GeneID" id="54297568"/>
<feature type="compositionally biased region" description="Acidic residues" evidence="8">
    <location>
        <begin position="1"/>
        <end position="11"/>
    </location>
</feature>
<accession>A0A6A6BN57</accession>
<dbReference type="Pfam" id="PF09494">
    <property type="entry name" value="Slx4"/>
    <property type="match status" value="1"/>
</dbReference>
<dbReference type="OrthoDB" id="5349119at2759"/>
<feature type="compositionally biased region" description="Basic residues" evidence="8">
    <location>
        <begin position="151"/>
        <end position="180"/>
    </location>
</feature>
<protein>
    <recommendedName>
        <fullName evidence="7">Structure-specific endonuclease subunit SLX4</fullName>
    </recommendedName>
</protein>
<keyword evidence="3" id="KW-0227">DNA damage</keyword>
<reference evidence="9" key="1">
    <citation type="journal article" date="2020" name="Stud. Mycol.">
        <title>101 Dothideomycetes genomes: a test case for predicting lifestyles and emergence of pathogens.</title>
        <authorList>
            <person name="Haridas S."/>
            <person name="Albert R."/>
            <person name="Binder M."/>
            <person name="Bloem J."/>
            <person name="Labutti K."/>
            <person name="Salamov A."/>
            <person name="Andreopoulos B."/>
            <person name="Baker S."/>
            <person name="Barry K."/>
            <person name="Bills G."/>
            <person name="Bluhm B."/>
            <person name="Cannon C."/>
            <person name="Castanera R."/>
            <person name="Culley D."/>
            <person name="Daum C."/>
            <person name="Ezra D."/>
            <person name="Gonzalez J."/>
            <person name="Henrissat B."/>
            <person name="Kuo A."/>
            <person name="Liang C."/>
            <person name="Lipzen A."/>
            <person name="Lutzoni F."/>
            <person name="Magnuson J."/>
            <person name="Mondo S."/>
            <person name="Nolan M."/>
            <person name="Ohm R."/>
            <person name="Pangilinan J."/>
            <person name="Park H.-J."/>
            <person name="Ramirez L."/>
            <person name="Alfaro M."/>
            <person name="Sun H."/>
            <person name="Tritt A."/>
            <person name="Yoshinaga Y."/>
            <person name="Zwiers L.-H."/>
            <person name="Turgeon B."/>
            <person name="Goodwin S."/>
            <person name="Spatafora J."/>
            <person name="Crous P."/>
            <person name="Grigoriev I."/>
        </authorList>
    </citation>
    <scope>NUCLEOTIDE SEQUENCE</scope>
    <source>
        <strain evidence="9">CBS 121167</strain>
    </source>
</reference>
<feature type="compositionally biased region" description="Polar residues" evidence="8">
    <location>
        <begin position="30"/>
        <end position="39"/>
    </location>
</feature>
<feature type="region of interest" description="Disordered" evidence="8">
    <location>
        <begin position="143"/>
        <end position="226"/>
    </location>
</feature>
<sequence length="261" mass="28284">MHIDEIEDSEDPMTPSPPRRRKRSASPPRQTLTLSQAAQDDTAKSATDPLRTATTLDSAGETTKAAAKTKDAATRQHTPEVLAALFPQITQAIKEEPRSQNHGKLSWHEHILLYDPIVLEDLQEWLHAKGLRMRVPVSVVEGQARGGKAVAKPKAKKSTKAKAKAKAKPKAKGGRGKKKKNDGDAVTDAETDSDGSAGSGADTDADSDVQDVLLGGEAAREQQQQQPGVLVALDPWVVQRWCDANSVCCTFRESRNARKTR</sequence>
<evidence type="ECO:0000313" key="10">
    <source>
        <dbReference type="Proteomes" id="UP000799438"/>
    </source>
</evidence>
<comment type="similarity">
    <text evidence="2">Belongs to the SLX4 family.</text>
</comment>
<evidence type="ECO:0000256" key="4">
    <source>
        <dbReference type="ARBA" id="ARBA00023172"/>
    </source>
</evidence>
<keyword evidence="5" id="KW-0234">DNA repair</keyword>
<keyword evidence="10" id="KW-1185">Reference proteome</keyword>
<evidence type="ECO:0000256" key="2">
    <source>
        <dbReference type="ARBA" id="ARBA00006661"/>
    </source>
</evidence>
<organism evidence="9 10">
    <name type="scientific">Aplosporella prunicola CBS 121167</name>
    <dbReference type="NCBI Taxonomy" id="1176127"/>
    <lineage>
        <taxon>Eukaryota</taxon>
        <taxon>Fungi</taxon>
        <taxon>Dikarya</taxon>
        <taxon>Ascomycota</taxon>
        <taxon>Pezizomycotina</taxon>
        <taxon>Dothideomycetes</taxon>
        <taxon>Dothideomycetes incertae sedis</taxon>
        <taxon>Botryosphaeriales</taxon>
        <taxon>Aplosporellaceae</taxon>
        <taxon>Aplosporella</taxon>
    </lineage>
</organism>
<evidence type="ECO:0000256" key="7">
    <source>
        <dbReference type="ARBA" id="ARBA00029496"/>
    </source>
</evidence>
<comment type="subcellular location">
    <subcellularLocation>
        <location evidence="1">Nucleus</location>
    </subcellularLocation>
</comment>